<name>A0ABQ6HIU8_9GAMM</name>
<dbReference type="RefSeq" id="WP_284300085.1">
    <property type="nucleotide sequence ID" value="NZ_BSSV01000007.1"/>
</dbReference>
<proteinExistence type="predicted"/>
<sequence>MSAQLKESNRIANDINLVYDFTEKPNLTNLKSAPDRAVIAKLRADLILPNDKILTVDIDFDTTSGYHGNTMMIMDDFGVEMLTTAFATKYGQEYADSISKAWQEKQEQNDPRKPTYILVQKPKEDGELPKIYMVCGSKVHPPKDAPQSII</sequence>
<reference evidence="1 2" key="1">
    <citation type="submission" date="2023-03" db="EMBL/GenBank/DDBJ databases">
        <title>Thalassotalea loyana LMG 22536T draft genome sequence.</title>
        <authorList>
            <person name="Sawabe T."/>
        </authorList>
    </citation>
    <scope>NUCLEOTIDE SEQUENCE [LARGE SCALE GENOMIC DNA]</scope>
    <source>
        <strain evidence="1 2">LMG 22536</strain>
    </source>
</reference>
<gene>
    <name evidence="1" type="ORF">tloyanaT_30000</name>
</gene>
<dbReference type="Proteomes" id="UP001157134">
    <property type="component" value="Unassembled WGS sequence"/>
</dbReference>
<protein>
    <submittedName>
        <fullName evidence="1">Uncharacterized protein</fullName>
    </submittedName>
</protein>
<keyword evidence="2" id="KW-1185">Reference proteome</keyword>
<evidence type="ECO:0000313" key="1">
    <source>
        <dbReference type="EMBL" id="GLX86747.1"/>
    </source>
</evidence>
<evidence type="ECO:0000313" key="2">
    <source>
        <dbReference type="Proteomes" id="UP001157134"/>
    </source>
</evidence>
<accession>A0ABQ6HIU8</accession>
<dbReference type="EMBL" id="BSSV01000007">
    <property type="protein sequence ID" value="GLX86747.1"/>
    <property type="molecule type" value="Genomic_DNA"/>
</dbReference>
<comment type="caution">
    <text evidence="1">The sequence shown here is derived from an EMBL/GenBank/DDBJ whole genome shotgun (WGS) entry which is preliminary data.</text>
</comment>
<organism evidence="1 2">
    <name type="scientific">Thalassotalea loyana</name>
    <dbReference type="NCBI Taxonomy" id="280483"/>
    <lineage>
        <taxon>Bacteria</taxon>
        <taxon>Pseudomonadati</taxon>
        <taxon>Pseudomonadota</taxon>
        <taxon>Gammaproteobacteria</taxon>
        <taxon>Alteromonadales</taxon>
        <taxon>Colwelliaceae</taxon>
        <taxon>Thalassotalea</taxon>
    </lineage>
</organism>